<gene>
    <name evidence="2" type="ORF">BTO14_14680</name>
</gene>
<dbReference type="Proteomes" id="UP000247345">
    <property type="component" value="Unassembled WGS sequence"/>
</dbReference>
<sequence>MLKQRNKAYTTTLANIKMEYKFRTISIFYFITVLLTLILVIGITGMKLVGIMESIPAFLFTISTFIISYLIASKLTFGKAQITLSNKKVEFLWVEKPILTMQKNESVNIEDIESWKYRTEFQYRYFKIYNPSEVITVMRLPNWNPEKDEFENFLFTFKKRIENLNKKRKRRTENLNGNKIKGTKNELIIDREEKHYKSNIGKILFFIYIISGVLGIKYVYNNWNTGNANIGIIIFGILGCLFYISKYRNLGNNK</sequence>
<keyword evidence="1" id="KW-1133">Transmembrane helix</keyword>
<accession>A0A2P6C8M8</accession>
<dbReference type="AlphaFoldDB" id="A0A2P6C8M8"/>
<name>A0A2P6C8M8_9FLAO</name>
<feature type="transmembrane region" description="Helical" evidence="1">
    <location>
        <begin position="226"/>
        <end position="244"/>
    </location>
</feature>
<feature type="transmembrane region" description="Helical" evidence="1">
    <location>
        <begin position="203"/>
        <end position="220"/>
    </location>
</feature>
<organism evidence="2 3">
    <name type="scientific">Polaribacter butkevichii</name>
    <dbReference type="NCBI Taxonomy" id="218490"/>
    <lineage>
        <taxon>Bacteria</taxon>
        <taxon>Pseudomonadati</taxon>
        <taxon>Bacteroidota</taxon>
        <taxon>Flavobacteriia</taxon>
        <taxon>Flavobacteriales</taxon>
        <taxon>Flavobacteriaceae</taxon>
    </lineage>
</organism>
<evidence type="ECO:0000313" key="3">
    <source>
        <dbReference type="Proteomes" id="UP000247345"/>
    </source>
</evidence>
<keyword evidence="1" id="KW-0472">Membrane</keyword>
<feature type="transmembrane region" description="Helical" evidence="1">
    <location>
        <begin position="27"/>
        <end position="49"/>
    </location>
</feature>
<feature type="transmembrane region" description="Helical" evidence="1">
    <location>
        <begin position="55"/>
        <end position="72"/>
    </location>
</feature>
<keyword evidence="1" id="KW-0812">Transmembrane</keyword>
<keyword evidence="3" id="KW-1185">Reference proteome</keyword>
<protein>
    <submittedName>
        <fullName evidence="2">Uncharacterized protein</fullName>
    </submittedName>
</protein>
<evidence type="ECO:0000256" key="1">
    <source>
        <dbReference type="SAM" id="Phobius"/>
    </source>
</evidence>
<comment type="caution">
    <text evidence="2">The sequence shown here is derived from an EMBL/GenBank/DDBJ whole genome shotgun (WGS) entry which is preliminary data.</text>
</comment>
<dbReference type="EMBL" id="MSCK01000002">
    <property type="protein sequence ID" value="PQJ69265.1"/>
    <property type="molecule type" value="Genomic_DNA"/>
</dbReference>
<evidence type="ECO:0000313" key="2">
    <source>
        <dbReference type="EMBL" id="PQJ69265.1"/>
    </source>
</evidence>
<reference evidence="2 3" key="1">
    <citation type="submission" date="2016-12" db="EMBL/GenBank/DDBJ databases">
        <title>Trade-off between light-utilization and light-protection in marine flavobacteria.</title>
        <authorList>
            <person name="Kumagai Y."/>
            <person name="Yoshizawa S."/>
            <person name="Kogure K."/>
            <person name="Iwasaki W."/>
        </authorList>
    </citation>
    <scope>NUCLEOTIDE SEQUENCE [LARGE SCALE GENOMIC DNA]</scope>
    <source>
        <strain evidence="2 3">KCTC 12100</strain>
    </source>
</reference>
<proteinExistence type="predicted"/>